<evidence type="ECO:0000256" key="10">
    <source>
        <dbReference type="ARBA" id="ARBA00023180"/>
    </source>
</evidence>
<evidence type="ECO:0000256" key="8">
    <source>
        <dbReference type="ARBA" id="ARBA00023034"/>
    </source>
</evidence>
<dbReference type="InterPro" id="IPR050943">
    <property type="entry name" value="Glycosyltr_29_Sialyltrsf"/>
</dbReference>
<evidence type="ECO:0000256" key="11">
    <source>
        <dbReference type="SAM" id="MobiDB-lite"/>
    </source>
</evidence>
<evidence type="ECO:0000256" key="12">
    <source>
        <dbReference type="SAM" id="SignalP"/>
    </source>
</evidence>
<dbReference type="EMBL" id="FO082277">
    <property type="protein sequence ID" value="CCO15033.1"/>
    <property type="molecule type" value="Genomic_DNA"/>
</dbReference>
<dbReference type="KEGG" id="bpg:Bathy02g01360"/>
<dbReference type="GO" id="GO:0008373">
    <property type="term" value="F:sialyltransferase activity"/>
    <property type="evidence" value="ECO:0007669"/>
    <property type="project" value="InterPro"/>
</dbReference>
<dbReference type="Gene3D" id="3.90.1480.20">
    <property type="entry name" value="Glycosyl transferase family 29"/>
    <property type="match status" value="1"/>
</dbReference>
<accession>K8F0I5</accession>
<keyword evidence="6" id="KW-0735">Signal-anchor</keyword>
<dbReference type="InterPro" id="IPR038578">
    <property type="entry name" value="GT29-like_sf"/>
</dbReference>
<dbReference type="PANTHER" id="PTHR11987">
    <property type="entry name" value="ALPHA-2,8-SIALYLTRANSFERASE"/>
    <property type="match status" value="1"/>
</dbReference>
<dbReference type="Pfam" id="PF00777">
    <property type="entry name" value="Glyco_transf_29"/>
    <property type="match status" value="1"/>
</dbReference>
<keyword evidence="8" id="KW-0333">Golgi apparatus</keyword>
<keyword evidence="14" id="KW-1185">Reference proteome</keyword>
<feature type="signal peptide" evidence="12">
    <location>
        <begin position="1"/>
        <end position="24"/>
    </location>
</feature>
<dbReference type="PANTHER" id="PTHR11987:SF36">
    <property type="entry name" value="SIA-ALPHA-2,3-GAL-BETA-1,4-GLCNAC-R:ALPHA 2,8-SIALYLTRANSFERASE"/>
    <property type="match status" value="1"/>
</dbReference>
<feature type="compositionally biased region" description="Basic and acidic residues" evidence="11">
    <location>
        <begin position="178"/>
        <end position="201"/>
    </location>
</feature>
<dbReference type="AlphaFoldDB" id="K8F0I5"/>
<keyword evidence="9" id="KW-0472">Membrane</keyword>
<evidence type="ECO:0000256" key="7">
    <source>
        <dbReference type="ARBA" id="ARBA00022989"/>
    </source>
</evidence>
<comment type="similarity">
    <text evidence="2">Belongs to the glycosyltransferase 29 family.</text>
</comment>
<keyword evidence="4" id="KW-0808">Transferase</keyword>
<evidence type="ECO:0000256" key="4">
    <source>
        <dbReference type="ARBA" id="ARBA00022679"/>
    </source>
</evidence>
<evidence type="ECO:0000313" key="14">
    <source>
        <dbReference type="Proteomes" id="UP000198341"/>
    </source>
</evidence>
<dbReference type="Proteomes" id="UP000198341">
    <property type="component" value="Chromosome 2"/>
</dbReference>
<name>K8F0I5_9CHLO</name>
<evidence type="ECO:0000256" key="2">
    <source>
        <dbReference type="ARBA" id="ARBA00006003"/>
    </source>
</evidence>
<comment type="subcellular location">
    <subcellularLocation>
        <location evidence="1">Golgi apparatus membrane</location>
        <topology evidence="1">Single-pass type II membrane protein</topology>
    </subcellularLocation>
</comment>
<evidence type="ECO:0000256" key="1">
    <source>
        <dbReference type="ARBA" id="ARBA00004323"/>
    </source>
</evidence>
<feature type="chain" id="PRO_5003919612" evidence="12">
    <location>
        <begin position="25"/>
        <end position="560"/>
    </location>
</feature>
<keyword evidence="5" id="KW-0812">Transmembrane</keyword>
<evidence type="ECO:0000256" key="6">
    <source>
        <dbReference type="ARBA" id="ARBA00022968"/>
    </source>
</evidence>
<protein>
    <submittedName>
        <fullName evidence="13">Uncharacterized protein</fullName>
    </submittedName>
</protein>
<keyword evidence="12" id="KW-0732">Signal</keyword>
<keyword evidence="10" id="KW-0325">Glycoprotein</keyword>
<dbReference type="GO" id="GO:0000139">
    <property type="term" value="C:Golgi membrane"/>
    <property type="evidence" value="ECO:0007669"/>
    <property type="project" value="UniProtKB-SubCell"/>
</dbReference>
<proteinExistence type="inferred from homology"/>
<evidence type="ECO:0000256" key="3">
    <source>
        <dbReference type="ARBA" id="ARBA00022676"/>
    </source>
</evidence>
<dbReference type="InterPro" id="IPR001675">
    <property type="entry name" value="Glyco_trans_29"/>
</dbReference>
<keyword evidence="3" id="KW-0328">Glycosyltransferase</keyword>
<evidence type="ECO:0000313" key="13">
    <source>
        <dbReference type="EMBL" id="CCO15033.1"/>
    </source>
</evidence>
<feature type="region of interest" description="Disordered" evidence="11">
    <location>
        <begin position="145"/>
        <end position="201"/>
    </location>
</feature>
<keyword evidence="7" id="KW-1133">Transmembrane helix</keyword>
<sequence>MSSFSLQLSLFFVFFLSFFASSTSSSANAPKLYRGYNSNANPSLQYEPRSGIITRAQNTFATTPGEGRHRLNEKYDPNGVKTRGVWDEKRQRFSARDTTPGPKKFREDVENLKIEKKPRDVIAHPHVEKKFWPTTLKNSVVASFGRSESGKTKPVGKGTAAAAARAGAGEDDDGEGEERERRERSNNRLARPKEPERADDRAMLADHTFYAATNQQSNDRFAKMLARALNGTKYVLQCQKSEAKKSEIPSAWQLLTATMSRADAQTLLPISPGQLKKSIFGKVTNARGDGSSRLSNRLNGYPKPLDFTRGCAVVGNSGILLKPLGHNKKPLGPFIDAHGFVLRMNIAPTDGEFTKLVGKKTSVRLINHKWAREFDAFAEKHSNILSSDIASSSSRSRQSSNDAAYAVRTRDVEVAKKFAKIVGEKRARVFNARFVDISRIALAQIRACKEMRDTGKIKVHDTAPAPSAGFAAVMALSKICPRLRLFGFDAAKKSKGKSTAGIDYPYQYFEEFDAQGVLNVGSAAHDFDIEAEALTGLERESNTRIQICGAKGGNTCDELV</sequence>
<organism evidence="13 14">
    <name type="scientific">Bathycoccus prasinos</name>
    <dbReference type="NCBI Taxonomy" id="41875"/>
    <lineage>
        <taxon>Eukaryota</taxon>
        <taxon>Viridiplantae</taxon>
        <taxon>Chlorophyta</taxon>
        <taxon>Mamiellophyceae</taxon>
        <taxon>Mamiellales</taxon>
        <taxon>Bathycoccaceae</taxon>
        <taxon>Bathycoccus</taxon>
    </lineage>
</organism>
<reference evidence="13 14" key="1">
    <citation type="submission" date="2011-10" db="EMBL/GenBank/DDBJ databases">
        <authorList>
            <person name="Genoscope - CEA"/>
        </authorList>
    </citation>
    <scope>NUCLEOTIDE SEQUENCE [LARGE SCALE GENOMIC DNA]</scope>
    <source>
        <strain evidence="13 14">RCC 1105</strain>
    </source>
</reference>
<dbReference type="RefSeq" id="XP_007514793.1">
    <property type="nucleotide sequence ID" value="XM_007514731.1"/>
</dbReference>
<evidence type="ECO:0000256" key="9">
    <source>
        <dbReference type="ARBA" id="ARBA00023136"/>
    </source>
</evidence>
<gene>
    <name evidence="13" type="ORF">Bathy02g01360</name>
</gene>
<evidence type="ECO:0000256" key="5">
    <source>
        <dbReference type="ARBA" id="ARBA00022692"/>
    </source>
</evidence>
<dbReference type="GeneID" id="19017250"/>